<feature type="signal peptide" evidence="5">
    <location>
        <begin position="1"/>
        <end position="22"/>
    </location>
</feature>
<dbReference type="GO" id="GO:0046872">
    <property type="term" value="F:metal ion binding"/>
    <property type="evidence" value="ECO:0007669"/>
    <property type="project" value="UniProtKB-KW"/>
</dbReference>
<dbReference type="InterPro" id="IPR011048">
    <property type="entry name" value="Haem_d1_sf"/>
</dbReference>
<dbReference type="PANTHER" id="PTHR30600">
    <property type="entry name" value="CYTOCHROME C PEROXIDASE-RELATED"/>
    <property type="match status" value="1"/>
</dbReference>
<organism evidence="7 8">
    <name type="scientific">Polyangium fumosum</name>
    <dbReference type="NCBI Taxonomy" id="889272"/>
    <lineage>
        <taxon>Bacteria</taxon>
        <taxon>Pseudomonadati</taxon>
        <taxon>Myxococcota</taxon>
        <taxon>Polyangia</taxon>
        <taxon>Polyangiales</taxon>
        <taxon>Polyangiaceae</taxon>
        <taxon>Polyangium</taxon>
    </lineage>
</organism>
<dbReference type="AlphaFoldDB" id="A0A4V5PSQ9"/>
<protein>
    <submittedName>
        <fullName evidence="7">C-type cytochrome</fullName>
    </submittedName>
</protein>
<dbReference type="OrthoDB" id="5342087at2"/>
<evidence type="ECO:0000256" key="1">
    <source>
        <dbReference type="ARBA" id="ARBA00022617"/>
    </source>
</evidence>
<keyword evidence="1 4" id="KW-0349">Heme</keyword>
<dbReference type="Pfam" id="PF00034">
    <property type="entry name" value="Cytochrom_C"/>
    <property type="match status" value="1"/>
</dbReference>
<reference evidence="7 8" key="1">
    <citation type="submission" date="2019-04" db="EMBL/GenBank/DDBJ databases">
        <authorList>
            <person name="Li Y."/>
            <person name="Wang J."/>
        </authorList>
    </citation>
    <scope>NUCLEOTIDE SEQUENCE [LARGE SCALE GENOMIC DNA]</scope>
    <source>
        <strain evidence="7 8">DSM 14668</strain>
    </source>
</reference>
<keyword evidence="3 4" id="KW-0408">Iron</keyword>
<dbReference type="InterPro" id="IPR036909">
    <property type="entry name" value="Cyt_c-like_dom_sf"/>
</dbReference>
<evidence type="ECO:0000256" key="5">
    <source>
        <dbReference type="SAM" id="SignalP"/>
    </source>
</evidence>
<dbReference type="PROSITE" id="PS51007">
    <property type="entry name" value="CYTC"/>
    <property type="match status" value="1"/>
</dbReference>
<accession>A0A4V5PSQ9</accession>
<dbReference type="Gene3D" id="2.130.10.10">
    <property type="entry name" value="YVTN repeat-like/Quinoprotein amine dehydrogenase"/>
    <property type="match status" value="1"/>
</dbReference>
<dbReference type="InterPro" id="IPR051395">
    <property type="entry name" value="Cytochrome_c_Peroxidase/MauG"/>
</dbReference>
<gene>
    <name evidence="7" type="ORF">E8A74_08635</name>
</gene>
<feature type="chain" id="PRO_5020253156" evidence="5">
    <location>
        <begin position="23"/>
        <end position="600"/>
    </location>
</feature>
<dbReference type="SUPFAM" id="SSF51004">
    <property type="entry name" value="C-terminal (heme d1) domain of cytochrome cd1-nitrite reductase"/>
    <property type="match status" value="1"/>
</dbReference>
<evidence type="ECO:0000313" key="7">
    <source>
        <dbReference type="EMBL" id="TKD10499.1"/>
    </source>
</evidence>
<evidence type="ECO:0000259" key="6">
    <source>
        <dbReference type="PROSITE" id="PS51007"/>
    </source>
</evidence>
<proteinExistence type="predicted"/>
<comment type="caution">
    <text evidence="7">The sequence shown here is derived from an EMBL/GenBank/DDBJ whole genome shotgun (WGS) entry which is preliminary data.</text>
</comment>
<feature type="domain" description="Cytochrome c" evidence="6">
    <location>
        <begin position="503"/>
        <end position="600"/>
    </location>
</feature>
<keyword evidence="2 4" id="KW-0479">Metal-binding</keyword>
<keyword evidence="8" id="KW-1185">Reference proteome</keyword>
<dbReference type="SUPFAM" id="SSF46626">
    <property type="entry name" value="Cytochrome c"/>
    <property type="match status" value="2"/>
</dbReference>
<dbReference type="PROSITE" id="PS51257">
    <property type="entry name" value="PROKAR_LIPOPROTEIN"/>
    <property type="match status" value="1"/>
</dbReference>
<dbReference type="GO" id="GO:0009055">
    <property type="term" value="F:electron transfer activity"/>
    <property type="evidence" value="ECO:0007669"/>
    <property type="project" value="InterPro"/>
</dbReference>
<sequence>MRTHLRRPLALLLVSLAGASIAAGCSGIDDTFVPNQDIAVAAVSPPAISGGTLAISGDGHTAIAADPDRDMIWIVDLEAGALKAKVALEEGDEPGRVAIDKSGRAHVALRSGGAVASIDVASGKLLERRQVCATPRGIAYEAAFDRLHVACNTGELVTLPAAGGPATRVVKLGRDLRDVVVDGNRLLVSRFRTAEVLVVGLEGKIIQEQKPAPVKTFDPFTGGEASFEPAVAWRMVSRPNGGALMVHQRASSSPVVIEQPGGYGSGGGCDGSIVQTTVTEVEPGDEEVPIVIPPVGAASLSGTALPVDIAIAPNQDEVTIVAAGNNAILRTSRASITIGEPTGCDPSFSEPVPGQPIAAQYWGDHQLAVQLREPAAIYLPNTQQTIELPGESRKDTGHDVFHKSANGFSSLACASCHPEAMDDARTWNFNPIGPRRTQSIRGGILATAPLHWDGDMEDLGHIMSEVFVNRMGGTQLGPRQSRLVGRWIDAQPVLPKAEVADTTAVERGKELYFDAKVGCASCHSGAKLTNNDWADVGTGKAFQVPTLMGLADRAPFMHDGCAPTLRDRFSPACGGGDKHGVTSHLSSAQVDDLVAYLETL</sequence>
<dbReference type="EMBL" id="SSMQ01000006">
    <property type="protein sequence ID" value="TKD10499.1"/>
    <property type="molecule type" value="Genomic_DNA"/>
</dbReference>
<evidence type="ECO:0000256" key="2">
    <source>
        <dbReference type="ARBA" id="ARBA00022723"/>
    </source>
</evidence>
<name>A0A4V5PSQ9_9BACT</name>
<evidence type="ECO:0000256" key="4">
    <source>
        <dbReference type="PROSITE-ProRule" id="PRU00433"/>
    </source>
</evidence>
<dbReference type="InterPro" id="IPR015943">
    <property type="entry name" value="WD40/YVTN_repeat-like_dom_sf"/>
</dbReference>
<dbReference type="RefSeq" id="WP_136928465.1">
    <property type="nucleotide sequence ID" value="NZ_SSMQ01000006.1"/>
</dbReference>
<dbReference type="Proteomes" id="UP000309215">
    <property type="component" value="Unassembled WGS sequence"/>
</dbReference>
<keyword evidence="5" id="KW-0732">Signal</keyword>
<dbReference type="GO" id="GO:0020037">
    <property type="term" value="F:heme binding"/>
    <property type="evidence" value="ECO:0007669"/>
    <property type="project" value="InterPro"/>
</dbReference>
<evidence type="ECO:0000256" key="3">
    <source>
        <dbReference type="ARBA" id="ARBA00023004"/>
    </source>
</evidence>
<dbReference type="InterPro" id="IPR009056">
    <property type="entry name" value="Cyt_c-like_dom"/>
</dbReference>
<evidence type="ECO:0000313" key="8">
    <source>
        <dbReference type="Proteomes" id="UP000309215"/>
    </source>
</evidence>
<dbReference type="GO" id="GO:0004130">
    <property type="term" value="F:cytochrome-c peroxidase activity"/>
    <property type="evidence" value="ECO:0007669"/>
    <property type="project" value="TreeGrafter"/>
</dbReference>
<dbReference type="Gene3D" id="1.10.760.10">
    <property type="entry name" value="Cytochrome c-like domain"/>
    <property type="match status" value="2"/>
</dbReference>